<evidence type="ECO:0000256" key="2">
    <source>
        <dbReference type="ARBA" id="ARBA00023015"/>
    </source>
</evidence>
<dbReference type="PANTHER" id="PTHR45914:SF7">
    <property type="entry name" value="TRANSCRIPTION FACTOR HEC3"/>
    <property type="match status" value="1"/>
</dbReference>
<keyword evidence="3" id="KW-0804">Transcription</keyword>
<dbReference type="GO" id="GO:0046983">
    <property type="term" value="F:protein dimerization activity"/>
    <property type="evidence" value="ECO:0007669"/>
    <property type="project" value="InterPro"/>
</dbReference>
<protein>
    <recommendedName>
        <fullName evidence="6">BHLH domain-containing protein</fullName>
    </recommendedName>
</protein>
<dbReference type="Gene3D" id="4.10.280.10">
    <property type="entry name" value="Helix-loop-helix DNA-binding domain"/>
    <property type="match status" value="1"/>
</dbReference>
<evidence type="ECO:0000313" key="7">
    <source>
        <dbReference type="EMBL" id="KAJ4965392.1"/>
    </source>
</evidence>
<keyword evidence="5" id="KW-1133">Transmembrane helix</keyword>
<gene>
    <name evidence="7" type="ORF">NE237_017241</name>
</gene>
<keyword evidence="5" id="KW-0812">Transmembrane</keyword>
<keyword evidence="2" id="KW-0805">Transcription regulation</keyword>
<feature type="transmembrane region" description="Helical" evidence="5">
    <location>
        <begin position="241"/>
        <end position="261"/>
    </location>
</feature>
<accession>A0A9Q0K7M3</accession>
<dbReference type="CDD" id="cd11454">
    <property type="entry name" value="bHLH_AtIND_like"/>
    <property type="match status" value="1"/>
</dbReference>
<dbReference type="InterPro" id="IPR011598">
    <property type="entry name" value="bHLH_dom"/>
</dbReference>
<dbReference type="Proteomes" id="UP001141806">
    <property type="component" value="Unassembled WGS sequence"/>
</dbReference>
<dbReference type="AlphaFoldDB" id="A0A9Q0K7M3"/>
<sequence length="263" mass="29490">MNMCMITLQELTSSTSNHNSSGLDMTMDGLILHDQQLPYDLVNNPTYFLQTHQLGSQREEQQEEPEEALGAMKEMMYKIAAMQPVDIDPVTIQKPKRRNVRISKDPQSVSARQRRERISEKIRILQSMVPGGIKMDTATMLDEAICYVKFLKRQVLELQANQSMPAHRLIGGVMSNDTLCTTSSSAQLAEESGRFTSGGTGDIPCDTLCFNQLADCSSMLRGTLTLETGAFIYAFNARELLLSYLCVCINHCTSLFLFLFIRP</sequence>
<evidence type="ECO:0000256" key="1">
    <source>
        <dbReference type="ARBA" id="ARBA00004123"/>
    </source>
</evidence>
<dbReference type="PROSITE" id="PS50888">
    <property type="entry name" value="BHLH"/>
    <property type="match status" value="1"/>
</dbReference>
<dbReference type="SMART" id="SM00353">
    <property type="entry name" value="HLH"/>
    <property type="match status" value="1"/>
</dbReference>
<dbReference type="OrthoDB" id="2017571at2759"/>
<name>A0A9Q0K7M3_9MAGN</name>
<dbReference type="InterPro" id="IPR045843">
    <property type="entry name" value="IND-like"/>
</dbReference>
<evidence type="ECO:0000256" key="4">
    <source>
        <dbReference type="ARBA" id="ARBA00023242"/>
    </source>
</evidence>
<evidence type="ECO:0000313" key="8">
    <source>
        <dbReference type="Proteomes" id="UP001141806"/>
    </source>
</evidence>
<evidence type="ECO:0000256" key="5">
    <source>
        <dbReference type="SAM" id="Phobius"/>
    </source>
</evidence>
<dbReference type="Pfam" id="PF00010">
    <property type="entry name" value="HLH"/>
    <property type="match status" value="1"/>
</dbReference>
<dbReference type="SUPFAM" id="SSF47459">
    <property type="entry name" value="HLH, helix-loop-helix DNA-binding domain"/>
    <property type="match status" value="1"/>
</dbReference>
<dbReference type="InterPro" id="IPR036638">
    <property type="entry name" value="HLH_DNA-bd_sf"/>
</dbReference>
<reference evidence="7" key="1">
    <citation type="journal article" date="2023" name="Plant J.">
        <title>The genome of the king protea, Protea cynaroides.</title>
        <authorList>
            <person name="Chang J."/>
            <person name="Duong T.A."/>
            <person name="Schoeman C."/>
            <person name="Ma X."/>
            <person name="Roodt D."/>
            <person name="Barker N."/>
            <person name="Li Z."/>
            <person name="Van de Peer Y."/>
            <person name="Mizrachi E."/>
        </authorList>
    </citation>
    <scope>NUCLEOTIDE SEQUENCE</scope>
    <source>
        <tissue evidence="7">Young leaves</tissue>
    </source>
</reference>
<dbReference type="GO" id="GO:0003700">
    <property type="term" value="F:DNA-binding transcription factor activity"/>
    <property type="evidence" value="ECO:0007669"/>
    <property type="project" value="InterPro"/>
</dbReference>
<comment type="subcellular location">
    <subcellularLocation>
        <location evidence="1">Nucleus</location>
    </subcellularLocation>
</comment>
<keyword evidence="4" id="KW-0539">Nucleus</keyword>
<proteinExistence type="predicted"/>
<dbReference type="EMBL" id="JAMYWD010000007">
    <property type="protein sequence ID" value="KAJ4965392.1"/>
    <property type="molecule type" value="Genomic_DNA"/>
</dbReference>
<keyword evidence="8" id="KW-1185">Reference proteome</keyword>
<keyword evidence="5" id="KW-0472">Membrane</keyword>
<dbReference type="GO" id="GO:0005634">
    <property type="term" value="C:nucleus"/>
    <property type="evidence" value="ECO:0007669"/>
    <property type="project" value="UniProtKB-SubCell"/>
</dbReference>
<dbReference type="PANTHER" id="PTHR45914">
    <property type="entry name" value="TRANSCRIPTION FACTOR HEC3-RELATED"/>
    <property type="match status" value="1"/>
</dbReference>
<evidence type="ECO:0000256" key="3">
    <source>
        <dbReference type="ARBA" id="ARBA00023163"/>
    </source>
</evidence>
<evidence type="ECO:0000259" key="6">
    <source>
        <dbReference type="PROSITE" id="PS50888"/>
    </source>
</evidence>
<feature type="domain" description="BHLH" evidence="6">
    <location>
        <begin position="102"/>
        <end position="151"/>
    </location>
</feature>
<comment type="caution">
    <text evidence="7">The sequence shown here is derived from an EMBL/GenBank/DDBJ whole genome shotgun (WGS) entry which is preliminary data.</text>
</comment>
<organism evidence="7 8">
    <name type="scientific">Protea cynaroides</name>
    <dbReference type="NCBI Taxonomy" id="273540"/>
    <lineage>
        <taxon>Eukaryota</taxon>
        <taxon>Viridiplantae</taxon>
        <taxon>Streptophyta</taxon>
        <taxon>Embryophyta</taxon>
        <taxon>Tracheophyta</taxon>
        <taxon>Spermatophyta</taxon>
        <taxon>Magnoliopsida</taxon>
        <taxon>Proteales</taxon>
        <taxon>Proteaceae</taxon>
        <taxon>Protea</taxon>
    </lineage>
</organism>